<dbReference type="InterPro" id="IPR036188">
    <property type="entry name" value="FAD/NAD-bd_sf"/>
</dbReference>
<evidence type="ECO:0000256" key="1">
    <source>
        <dbReference type="SAM" id="Phobius"/>
    </source>
</evidence>
<dbReference type="AlphaFoldDB" id="A0A9P8W009"/>
<evidence type="ECO:0000313" key="4">
    <source>
        <dbReference type="Proteomes" id="UP000777438"/>
    </source>
</evidence>
<dbReference type="EMBL" id="JAGPYM010000018">
    <property type="protein sequence ID" value="KAH6885266.1"/>
    <property type="molecule type" value="Genomic_DNA"/>
</dbReference>
<comment type="caution">
    <text evidence="3">The sequence shown here is derived from an EMBL/GenBank/DDBJ whole genome shotgun (WGS) entry which is preliminary data.</text>
</comment>
<keyword evidence="1" id="KW-1133">Transmembrane helix</keyword>
<dbReference type="Proteomes" id="UP000777438">
    <property type="component" value="Unassembled WGS sequence"/>
</dbReference>
<sequence>MMSTKEPTRRAGDAPRTRVAVIGTGLAGLTTAYLLQTDDKERYAVALFEKAGSLSFDSASISVKNDKTGDSERIDLPMRALAGGYYANLLRMYHHLDIPLHPIRFLFVFARAFSTTDAPKDTNQDAIDESAHGTYFVHASNLHQMLPPWPGTRGALSHLAEILYLIICYFWFTVACFFIPPLASSASSNNTKFSESLAEYLARIRIPRRYVSHYLLPLMSSVSTCSHQEMLAFPASDIVNYKKRSHWQQHYTVCGGVKQVQLRLTKEVKDIRLNTRVVKVIPEANQSGVTIRWQSTTDESAQIAEERFDRVVLAVSPDVAGNIFRPLKSAMQKMPTIQVESSVLCREMVKLNGSDVQEPTICSHHVGDTLVPQVLTLRTLFSKATDSRTEALHTMPTGVVVQTCPLDGTVDAKRAMHTAWFTRTLRTTESRAVVERITGRWTRAKTDGGPNMGWVNGEDNVWLTGAWCWDGMVLLEGCVVSHKNAVVQSSLRLCSGSCSGDRLHTGSRCHPLRDRGAYDGQVWPGPLEAQPQPASQEHVDECRILLDRRDAQGEPILRFEDACAALLGETLNTSGILGRNATQSASGNALAILDLGFGCGDQTWELARLSRSAGWSDIQYVGLTLNEAQIQSARRKLYRQVAGENADGFKADSFQLFRANAAKPETWSPRIAEAVEALADERFEQRWLLALDCLYHFSPSRKPVFKYAAKKLDAHVMVFDLLLNETASFRETMVLRAIGVMMGCPVGTFLMESQYRAQLVECGYDKESIVIRDVTEDVFPGLVKFLDRQDKALAEYGISLGGFKLAQRLFDWFARSKVVKPVIVVAQTRKI</sequence>
<name>A0A9P8W009_9HYPO</name>
<keyword evidence="1" id="KW-0472">Membrane</keyword>
<dbReference type="OrthoDB" id="5977668at2759"/>
<protein>
    <recommendedName>
        <fullName evidence="2">Amine oxidase domain-containing protein</fullName>
    </recommendedName>
</protein>
<evidence type="ECO:0000259" key="2">
    <source>
        <dbReference type="Pfam" id="PF01593"/>
    </source>
</evidence>
<dbReference type="InterPro" id="IPR002937">
    <property type="entry name" value="Amino_oxidase"/>
</dbReference>
<reference evidence="3 4" key="1">
    <citation type="journal article" date="2021" name="Nat. Commun.">
        <title>Genetic determinants of endophytism in the Arabidopsis root mycobiome.</title>
        <authorList>
            <person name="Mesny F."/>
            <person name="Miyauchi S."/>
            <person name="Thiergart T."/>
            <person name="Pickel B."/>
            <person name="Atanasova L."/>
            <person name="Karlsson M."/>
            <person name="Huettel B."/>
            <person name="Barry K.W."/>
            <person name="Haridas S."/>
            <person name="Chen C."/>
            <person name="Bauer D."/>
            <person name="Andreopoulos W."/>
            <person name="Pangilinan J."/>
            <person name="LaButti K."/>
            <person name="Riley R."/>
            <person name="Lipzen A."/>
            <person name="Clum A."/>
            <person name="Drula E."/>
            <person name="Henrissat B."/>
            <person name="Kohler A."/>
            <person name="Grigoriev I.V."/>
            <person name="Martin F.M."/>
            <person name="Hacquard S."/>
        </authorList>
    </citation>
    <scope>NUCLEOTIDE SEQUENCE [LARGE SCALE GENOMIC DNA]</scope>
    <source>
        <strain evidence="3 4">MPI-CAGE-CH-0241</strain>
    </source>
</reference>
<dbReference type="Pfam" id="PF13450">
    <property type="entry name" value="NAD_binding_8"/>
    <property type="match status" value="1"/>
</dbReference>
<accession>A0A9P8W009</accession>
<dbReference type="InterPro" id="IPR029063">
    <property type="entry name" value="SAM-dependent_MTases_sf"/>
</dbReference>
<organism evidence="3 4">
    <name type="scientific">Thelonectria olida</name>
    <dbReference type="NCBI Taxonomy" id="1576542"/>
    <lineage>
        <taxon>Eukaryota</taxon>
        <taxon>Fungi</taxon>
        <taxon>Dikarya</taxon>
        <taxon>Ascomycota</taxon>
        <taxon>Pezizomycotina</taxon>
        <taxon>Sordariomycetes</taxon>
        <taxon>Hypocreomycetidae</taxon>
        <taxon>Hypocreales</taxon>
        <taxon>Nectriaceae</taxon>
        <taxon>Thelonectria</taxon>
    </lineage>
</organism>
<proteinExistence type="predicted"/>
<dbReference type="SUPFAM" id="SSF53335">
    <property type="entry name" value="S-adenosyl-L-methionine-dependent methyltransferases"/>
    <property type="match status" value="1"/>
</dbReference>
<dbReference type="PANTHER" id="PTHR42923">
    <property type="entry name" value="PROTOPORPHYRINOGEN OXIDASE"/>
    <property type="match status" value="1"/>
</dbReference>
<dbReference type="Pfam" id="PF01593">
    <property type="entry name" value="Amino_oxidase"/>
    <property type="match status" value="1"/>
</dbReference>
<dbReference type="GO" id="GO:0016491">
    <property type="term" value="F:oxidoreductase activity"/>
    <property type="evidence" value="ECO:0007669"/>
    <property type="project" value="InterPro"/>
</dbReference>
<dbReference type="PANTHER" id="PTHR42923:SF42">
    <property type="entry name" value="AMINE OXIDASE DOMAIN-CONTAINING PROTEIN"/>
    <property type="match status" value="1"/>
</dbReference>
<feature type="transmembrane region" description="Helical" evidence="1">
    <location>
        <begin position="162"/>
        <end position="183"/>
    </location>
</feature>
<feature type="domain" description="Amine oxidase" evidence="2">
    <location>
        <begin position="196"/>
        <end position="328"/>
    </location>
</feature>
<keyword evidence="1" id="KW-0812">Transmembrane</keyword>
<dbReference type="SUPFAM" id="SSF51905">
    <property type="entry name" value="FAD/NAD(P)-binding domain"/>
    <property type="match status" value="1"/>
</dbReference>
<dbReference type="Gene3D" id="3.50.50.60">
    <property type="entry name" value="FAD/NAD(P)-binding domain"/>
    <property type="match status" value="2"/>
</dbReference>
<dbReference type="InterPro" id="IPR050464">
    <property type="entry name" value="Zeta_carotene_desat/Oxidored"/>
</dbReference>
<dbReference type="Gene3D" id="3.40.50.150">
    <property type="entry name" value="Vaccinia Virus protein VP39"/>
    <property type="match status" value="1"/>
</dbReference>
<gene>
    <name evidence="3" type="ORF">B0T10DRAFT_517237</name>
</gene>
<keyword evidence="4" id="KW-1185">Reference proteome</keyword>
<evidence type="ECO:0000313" key="3">
    <source>
        <dbReference type="EMBL" id="KAH6885266.1"/>
    </source>
</evidence>